<feature type="compositionally biased region" description="Basic and acidic residues" evidence="1">
    <location>
        <begin position="375"/>
        <end position="401"/>
    </location>
</feature>
<name>A0A9W7YH97_9FUNG</name>
<feature type="region of interest" description="Disordered" evidence="1">
    <location>
        <begin position="93"/>
        <end position="182"/>
    </location>
</feature>
<protein>
    <recommendedName>
        <fullName evidence="4">Mus7/MMS22 family-domain-containing protein</fullName>
    </recommendedName>
</protein>
<evidence type="ECO:0000313" key="2">
    <source>
        <dbReference type="EMBL" id="KAJ1735836.1"/>
    </source>
</evidence>
<gene>
    <name evidence="2" type="ORF">LPJ61_000342</name>
</gene>
<feature type="compositionally biased region" description="Basic residues" evidence="1">
    <location>
        <begin position="441"/>
        <end position="456"/>
    </location>
</feature>
<feature type="region of interest" description="Disordered" evidence="1">
    <location>
        <begin position="200"/>
        <end position="410"/>
    </location>
</feature>
<feature type="region of interest" description="Disordered" evidence="1">
    <location>
        <begin position="1"/>
        <end position="50"/>
    </location>
</feature>
<proteinExistence type="predicted"/>
<organism evidence="2 3">
    <name type="scientific">Coemansia biformis</name>
    <dbReference type="NCBI Taxonomy" id="1286918"/>
    <lineage>
        <taxon>Eukaryota</taxon>
        <taxon>Fungi</taxon>
        <taxon>Fungi incertae sedis</taxon>
        <taxon>Zoopagomycota</taxon>
        <taxon>Kickxellomycotina</taxon>
        <taxon>Kickxellomycetes</taxon>
        <taxon>Kickxellales</taxon>
        <taxon>Kickxellaceae</taxon>
        <taxon>Coemansia</taxon>
    </lineage>
</organism>
<feature type="compositionally biased region" description="Basic residues" evidence="1">
    <location>
        <begin position="748"/>
        <end position="769"/>
    </location>
</feature>
<feature type="compositionally biased region" description="Acidic residues" evidence="1">
    <location>
        <begin position="257"/>
        <end position="266"/>
    </location>
</feature>
<feature type="region of interest" description="Disordered" evidence="1">
    <location>
        <begin position="691"/>
        <end position="789"/>
    </location>
</feature>
<feature type="compositionally biased region" description="Basic and acidic residues" evidence="1">
    <location>
        <begin position="560"/>
        <end position="570"/>
    </location>
</feature>
<comment type="caution">
    <text evidence="2">The sequence shown here is derived from an EMBL/GenBank/DDBJ whole genome shotgun (WGS) entry which is preliminary data.</text>
</comment>
<feature type="region of interest" description="Disordered" evidence="1">
    <location>
        <begin position="956"/>
        <end position="975"/>
    </location>
</feature>
<evidence type="ECO:0000313" key="3">
    <source>
        <dbReference type="Proteomes" id="UP001143981"/>
    </source>
</evidence>
<sequence length="2130" mass="228382">MLGSPRARSPGVCSAADSAPTEAAASPATPRQAAEGHADKAPGGLPGARLLAADIGSSTARLADAESDAADWPSSGSETLDVAHIIQASNVLRSRLSRAHGARRRPDSDAGDSDCSMGSYGAADRGIWPEPAAAGDAEPSGEPQVRQPDAADALLRWNPMFLDGSQPAENPDGGASGQCGSAGSAGSFYASLLASAERSYPLRKRSEKNLHPYTRLVWTNPDELRKLRNARREMPAVGDSQPADGGRGAGDSRPYGDQEDSEDEDYVPGSPEPAADNSQHAAPDWEAAQLRSPHVQRGLTYRHLAARRRQTVGGQPPGKQHAIGPGGHSEGAAQRAQRWHEGPGTRDRDELPSVSSLLGAGPNDAADPFAFPDSGELRTPDLAEYAHRDSHILDGRHREANDQSMDQLSSPLEEPRALLADATSQPLESPAVDPSHSPGSAHRKRRRLLSRRHLTHARAGERDDGTSSASSAELLPTTRARRLDALSRRQIRGILPFSFMRELDCDRQGEIDEEVRRWRRQGRGGSARRLALPSSSPDRPAAIPGSQERNEPGSDVSMGDEMHRPGRPPDNDVAMLFADPVSPGHHRDSGAQPLFRFNFVDMYEWQYPPLAPVELTGVAPDFLRVAARECRRRGIRAKAQHDDPALKAISIEPRSTGDDTDDDVAQGIVLAWRMGVIDIRRVYFNDDEDSDELDVCRPYGEPSDGDDWPQGTPAAADRDRGILDPILISDDEAAEDNGGYDRAGGGHRVGHSRRRLKPPVRRAERHKRQGRPESSAGPRSQGGPRDPRSLLMRQPAAEQRRTAHATLPAARGLDAVMHEFTELDSDADDRGGSNMDIGACSRLPPSLLKQHAARRSLGHARREQFVALFAQQHRRSQQRRGGSSGRRRDAGRSHAGPTGRQSYFRVAGGRRVPATLPATAQAEFLFDDDCLRAGGHGSPARPRGHQTRLLTGRLSTASSVHMRGPGSVPARGTGPSMVDAVADRLHKNRTDARVAMRSPVAARRHADRLPRARAIQRKTAPTRVRVDGAARQAAQPLGAHPQGLGDSGTEAADSDALFGAGCSLEELHCLPSGTRFASSAWISQGGLRLVLRHLHLGSEQPPAASTESAGSGYQYGDILRIDMGATPGEYGQALGMLFILWHEKMASAPGDSEAEGLDAEEDSVLRWIEFSLRYIAHSSRSKPALAQVARRLVDSARDALPALAALTSRQGWGLSLAAAVGLSYAVTVLQLARVIARVRNAAALLGPRAVGEDDDAVAALWTDAQLAAEIDRYVVVLVQLLGASVRGVRILQLGRAEQSWLVLLHAFPGAPAGGSAASAAAVPMGGVWKAVLAACTHGACASSRQDGGLWSAFGYLLQLAQVNVDGVAAPRPAAHLHRPLLQLAEVAVEKGLLASAKSGGGGDEDEPLRPSEEAAIRQTYARVCSIVVTYGMSVDAGSPLYMTLYRFLESRKFRSLSIEPPPSLPRFFTRYSGSIRRESSVADSCTVLWIKSLDASLAEWIAQLRLQPPGSQEHRRRLQVVRSSVSKMLPTRILTFAPSTPSAQLSTLANYYAVFLLFLHAIPSDVVRATRLVTQFQALLRFRDSASQVARRVYFEAWSAAATIVGLRLRRALEESGNVGAAVAELVGGCTGLGAAGRLAAVSDCHGALRTVVGGWTESLGAVLEGLLSAEEHTSGESPRLWGLVDAALMYLHRVLTSGVLRPHAPTVVLAVLEVLRAPPVLELMVWSGGGSAHAPVLHWIVGILQAWQDATSAPQLACSKVAGVAAADAALGGGIARTAGRRADDELADGSDTQMYFAMVDSGDLLEAAAEAEEVERRASFMAADAAAVRIVHEQYVPRLRLHIMSLFMSLSAGAQQELRGQQAGALEATVAMLARMVSVCVDGGLRTWESFLDEHGRDSLHLIPNRHGRRLVLAMFSVAAIDVVRSKSQNTARFEALAKDVWFASVCDLSLTPYVHRLALQLQWMDRHAAADDSAGQAVFAAVPVDKRLLVSTSGVLRVPLGQSTRRPGDDAGDGDGDAGTRLADVYEHRAALAVSWIDSVLQSISQALRGPALSAPHTHGAQRQLFSSWVAQLLGTQRQVQQSAARATHALADTRDLVDTMAERVTLLVRDNCAELFLPPNLMVQPH</sequence>
<accession>A0A9W7YH97</accession>
<evidence type="ECO:0000256" key="1">
    <source>
        <dbReference type="SAM" id="MobiDB-lite"/>
    </source>
</evidence>
<keyword evidence="3" id="KW-1185">Reference proteome</keyword>
<feature type="compositionally biased region" description="Basic and acidic residues" evidence="1">
    <location>
        <begin position="338"/>
        <end position="351"/>
    </location>
</feature>
<dbReference type="EMBL" id="JANBOI010000010">
    <property type="protein sequence ID" value="KAJ1735836.1"/>
    <property type="molecule type" value="Genomic_DNA"/>
</dbReference>
<feature type="region of interest" description="Disordered" evidence="1">
    <location>
        <begin position="517"/>
        <end position="575"/>
    </location>
</feature>
<dbReference type="OrthoDB" id="5541472at2759"/>
<feature type="region of interest" description="Disordered" evidence="1">
    <location>
        <begin position="871"/>
        <end position="908"/>
    </location>
</feature>
<feature type="region of interest" description="Disordered" evidence="1">
    <location>
        <begin position="422"/>
        <end position="476"/>
    </location>
</feature>
<feature type="compositionally biased region" description="Low complexity" evidence="1">
    <location>
        <begin position="14"/>
        <end position="33"/>
    </location>
</feature>
<evidence type="ECO:0008006" key="4">
    <source>
        <dbReference type="Google" id="ProtNLM"/>
    </source>
</evidence>
<reference evidence="2" key="1">
    <citation type="submission" date="2022-07" db="EMBL/GenBank/DDBJ databases">
        <title>Phylogenomic reconstructions and comparative analyses of Kickxellomycotina fungi.</title>
        <authorList>
            <person name="Reynolds N.K."/>
            <person name="Stajich J.E."/>
            <person name="Barry K."/>
            <person name="Grigoriev I.V."/>
            <person name="Crous P."/>
            <person name="Smith M.E."/>
        </authorList>
    </citation>
    <scope>NUCLEOTIDE SEQUENCE</scope>
    <source>
        <strain evidence="2">BCRC 34381</strain>
    </source>
</reference>
<feature type="compositionally biased region" description="Basic and acidic residues" evidence="1">
    <location>
        <begin position="222"/>
        <end position="234"/>
    </location>
</feature>
<dbReference type="Proteomes" id="UP001143981">
    <property type="component" value="Unassembled WGS sequence"/>
</dbReference>
<feature type="region of interest" description="Disordered" evidence="1">
    <location>
        <begin position="1020"/>
        <end position="1049"/>
    </location>
</feature>